<dbReference type="AlphaFoldDB" id="A0A512NIG5"/>
<dbReference type="PANTHER" id="PTHR30427:SF1">
    <property type="entry name" value="TRANSCRIPTIONAL ACTIVATOR PROTEIN LYSR"/>
    <property type="match status" value="1"/>
</dbReference>
<keyword evidence="4" id="KW-0804">Transcription</keyword>
<protein>
    <submittedName>
        <fullName evidence="6">Regulatory protein NocR</fullName>
    </submittedName>
</protein>
<gene>
    <name evidence="6" type="primary">nocR</name>
    <name evidence="6" type="ORF">RSO01_58710</name>
</gene>
<dbReference type="SUPFAM" id="SSF46785">
    <property type="entry name" value="Winged helix' DNA-binding domain"/>
    <property type="match status" value="1"/>
</dbReference>
<name>A0A512NIG5_9HYPH</name>
<dbReference type="GO" id="GO:0010628">
    <property type="term" value="P:positive regulation of gene expression"/>
    <property type="evidence" value="ECO:0007669"/>
    <property type="project" value="TreeGrafter"/>
</dbReference>
<dbReference type="Proteomes" id="UP000321058">
    <property type="component" value="Unassembled WGS sequence"/>
</dbReference>
<dbReference type="Gene3D" id="1.10.10.10">
    <property type="entry name" value="Winged helix-like DNA-binding domain superfamily/Winged helix DNA-binding domain"/>
    <property type="match status" value="1"/>
</dbReference>
<evidence type="ECO:0000256" key="4">
    <source>
        <dbReference type="ARBA" id="ARBA00023163"/>
    </source>
</evidence>
<evidence type="ECO:0000256" key="2">
    <source>
        <dbReference type="ARBA" id="ARBA00023015"/>
    </source>
</evidence>
<keyword evidence="2" id="KW-0805">Transcription regulation</keyword>
<dbReference type="PRINTS" id="PR00039">
    <property type="entry name" value="HTHLYSR"/>
</dbReference>
<reference evidence="6 7" key="1">
    <citation type="submission" date="2019-07" db="EMBL/GenBank/DDBJ databases">
        <title>Whole genome shotgun sequence of Reyranella soli NBRC 108950.</title>
        <authorList>
            <person name="Hosoyama A."/>
            <person name="Uohara A."/>
            <person name="Ohji S."/>
            <person name="Ichikawa N."/>
        </authorList>
    </citation>
    <scope>NUCLEOTIDE SEQUENCE [LARGE SCALE GENOMIC DNA]</scope>
    <source>
        <strain evidence="6 7">NBRC 108950</strain>
    </source>
</reference>
<dbReference type="PROSITE" id="PS50931">
    <property type="entry name" value="HTH_LYSR"/>
    <property type="match status" value="1"/>
</dbReference>
<keyword evidence="3" id="KW-0238">DNA-binding</keyword>
<dbReference type="InterPro" id="IPR005119">
    <property type="entry name" value="LysR_subst-bd"/>
</dbReference>
<dbReference type="CDD" id="cd08415">
    <property type="entry name" value="PBP2_LysR_opines_like"/>
    <property type="match status" value="1"/>
</dbReference>
<feature type="domain" description="HTH lysR-type" evidence="5">
    <location>
        <begin position="3"/>
        <end position="60"/>
    </location>
</feature>
<dbReference type="GO" id="GO:0043565">
    <property type="term" value="F:sequence-specific DNA binding"/>
    <property type="evidence" value="ECO:0007669"/>
    <property type="project" value="TreeGrafter"/>
</dbReference>
<dbReference type="InterPro" id="IPR037424">
    <property type="entry name" value="NocR_PBP2"/>
</dbReference>
<comment type="similarity">
    <text evidence="1">Belongs to the LysR transcriptional regulatory family.</text>
</comment>
<dbReference type="SUPFAM" id="SSF53850">
    <property type="entry name" value="Periplasmic binding protein-like II"/>
    <property type="match status" value="1"/>
</dbReference>
<dbReference type="PANTHER" id="PTHR30427">
    <property type="entry name" value="TRANSCRIPTIONAL ACTIVATOR PROTEIN LYSR"/>
    <property type="match status" value="1"/>
</dbReference>
<evidence type="ECO:0000256" key="1">
    <source>
        <dbReference type="ARBA" id="ARBA00009437"/>
    </source>
</evidence>
<sequence>MQLNTRQIEAFRAVMLTGSMTNAAEFLRVTQPAVSRLVKDLETHLKFRLFRRAGNRLIPTHEGTILFAEVDRFYVGIDRIAKIASDLQHTKAGSLRIASISALSLSCITEAIKLFHADRPAVSVMHESMNTRSILELVAGRHFDVGFADASGEFPGVDLTPLPLVEAVCVVPPNYPVARKQSIGPDDLRDLPFISLGKSSSFRLKVDQLFDEARVPRHEILETTLAGSAVALVASGLGVSIVDPFSVSTLRNKRFVVRPFKPRLTFDCVVVTPSHHQNSRLCSEFSSIMKRLFKSMRATHGVDGVPL</sequence>
<dbReference type="InterPro" id="IPR036388">
    <property type="entry name" value="WH-like_DNA-bd_sf"/>
</dbReference>
<dbReference type="InterPro" id="IPR000847">
    <property type="entry name" value="LysR_HTH_N"/>
</dbReference>
<keyword evidence="7" id="KW-1185">Reference proteome</keyword>
<evidence type="ECO:0000313" key="7">
    <source>
        <dbReference type="Proteomes" id="UP000321058"/>
    </source>
</evidence>
<dbReference type="GO" id="GO:0003700">
    <property type="term" value="F:DNA-binding transcription factor activity"/>
    <property type="evidence" value="ECO:0007669"/>
    <property type="project" value="InterPro"/>
</dbReference>
<organism evidence="6 7">
    <name type="scientific">Reyranella soli</name>
    <dbReference type="NCBI Taxonomy" id="1230389"/>
    <lineage>
        <taxon>Bacteria</taxon>
        <taxon>Pseudomonadati</taxon>
        <taxon>Pseudomonadota</taxon>
        <taxon>Alphaproteobacteria</taxon>
        <taxon>Hyphomicrobiales</taxon>
        <taxon>Reyranellaceae</taxon>
        <taxon>Reyranella</taxon>
    </lineage>
</organism>
<evidence type="ECO:0000259" key="5">
    <source>
        <dbReference type="PROSITE" id="PS50931"/>
    </source>
</evidence>
<dbReference type="Pfam" id="PF03466">
    <property type="entry name" value="LysR_substrate"/>
    <property type="match status" value="1"/>
</dbReference>
<dbReference type="RefSeq" id="WP_147154100.1">
    <property type="nucleotide sequence ID" value="NZ_BKAJ01000108.1"/>
</dbReference>
<evidence type="ECO:0000256" key="3">
    <source>
        <dbReference type="ARBA" id="ARBA00023125"/>
    </source>
</evidence>
<dbReference type="Gene3D" id="3.40.190.290">
    <property type="match status" value="1"/>
</dbReference>
<dbReference type="OrthoDB" id="8479870at2"/>
<evidence type="ECO:0000313" key="6">
    <source>
        <dbReference type="EMBL" id="GEP58705.1"/>
    </source>
</evidence>
<proteinExistence type="inferred from homology"/>
<dbReference type="Pfam" id="PF00126">
    <property type="entry name" value="HTH_1"/>
    <property type="match status" value="1"/>
</dbReference>
<comment type="caution">
    <text evidence="6">The sequence shown here is derived from an EMBL/GenBank/DDBJ whole genome shotgun (WGS) entry which is preliminary data.</text>
</comment>
<accession>A0A512NIG5</accession>
<dbReference type="EMBL" id="BKAJ01000108">
    <property type="protein sequence ID" value="GEP58705.1"/>
    <property type="molecule type" value="Genomic_DNA"/>
</dbReference>
<dbReference type="InterPro" id="IPR036390">
    <property type="entry name" value="WH_DNA-bd_sf"/>
</dbReference>